<accession>A0A290QFF4</accession>
<gene>
    <name evidence="3" type="ORF">CMV30_03425</name>
</gene>
<protein>
    <recommendedName>
        <fullName evidence="2">DUF374 domain-containing protein</fullName>
    </recommendedName>
</protein>
<dbReference type="OrthoDB" id="9810508at2"/>
<name>A0A290QFF4_9BACT</name>
<keyword evidence="4" id="KW-1185">Reference proteome</keyword>
<dbReference type="CDD" id="cd07983">
    <property type="entry name" value="LPLAT_DUF374-like"/>
    <property type="match status" value="1"/>
</dbReference>
<proteinExistence type="predicted"/>
<evidence type="ECO:0000313" key="4">
    <source>
        <dbReference type="Proteomes" id="UP000217265"/>
    </source>
</evidence>
<feature type="domain" description="DUF374" evidence="2">
    <location>
        <begin position="179"/>
        <end position="245"/>
    </location>
</feature>
<dbReference type="Pfam" id="PF04028">
    <property type="entry name" value="DUF374"/>
    <property type="match status" value="1"/>
</dbReference>
<organism evidence="3 4">
    <name type="scientific">Nibricoccus aquaticus</name>
    <dbReference type="NCBI Taxonomy" id="2576891"/>
    <lineage>
        <taxon>Bacteria</taxon>
        <taxon>Pseudomonadati</taxon>
        <taxon>Verrucomicrobiota</taxon>
        <taxon>Opitutia</taxon>
        <taxon>Opitutales</taxon>
        <taxon>Opitutaceae</taxon>
        <taxon>Nibricoccus</taxon>
    </lineage>
</organism>
<dbReference type="Proteomes" id="UP000217265">
    <property type="component" value="Chromosome"/>
</dbReference>
<dbReference type="EMBL" id="CP023344">
    <property type="protein sequence ID" value="ATC63081.1"/>
    <property type="molecule type" value="Genomic_DNA"/>
</dbReference>
<evidence type="ECO:0000313" key="3">
    <source>
        <dbReference type="EMBL" id="ATC63081.1"/>
    </source>
</evidence>
<sequence>MRRASPRGRRDRASPCAHAAPADADNRENVRCSWPRLVKPNPSLREQDFLSSASLHPPPRTYTHTAHPPPRIPALHAWRNRLYPPTNPRKIRLVPSAPHNFPITPPPAPAPNSTRVKAIHGWRRALLFPLGLILRAWSASLRFEASPAALRLLSKSDQPVAFVLWHNRLILTSEIFRRYRRGRTVYGLVSASKDGAWLSAFFSLVGIRTVRGSSSQLGREAVNALVEVMRAGHDIGITPDGPRGPLYEFKAGGLIVARRVHAPLLLLGASFESAWQLRSWDRFYLPKPFSRVFLRCEWIPTAALHDRDQAAQTLRARLLAMNSDATSARTSHEPVV</sequence>
<dbReference type="KEGG" id="vbh:CMV30_03425"/>
<feature type="compositionally biased region" description="Basic residues" evidence="1">
    <location>
        <begin position="1"/>
        <end position="10"/>
    </location>
</feature>
<feature type="compositionally biased region" description="Low complexity" evidence="1">
    <location>
        <begin position="14"/>
        <end position="23"/>
    </location>
</feature>
<feature type="region of interest" description="Disordered" evidence="1">
    <location>
        <begin position="1"/>
        <end position="27"/>
    </location>
</feature>
<evidence type="ECO:0000256" key="1">
    <source>
        <dbReference type="SAM" id="MobiDB-lite"/>
    </source>
</evidence>
<dbReference type="AlphaFoldDB" id="A0A290QFF4"/>
<feature type="region of interest" description="Disordered" evidence="1">
    <location>
        <begin position="51"/>
        <end position="70"/>
    </location>
</feature>
<dbReference type="InterPro" id="IPR007172">
    <property type="entry name" value="DUF374"/>
</dbReference>
<evidence type="ECO:0000259" key="2">
    <source>
        <dbReference type="Pfam" id="PF04028"/>
    </source>
</evidence>
<reference evidence="3 4" key="1">
    <citation type="submission" date="2017-09" db="EMBL/GenBank/DDBJ databases">
        <title>Complete genome sequence of Verrucomicrobial strain HZ-65, isolated from freshwater.</title>
        <authorList>
            <person name="Choi A."/>
        </authorList>
    </citation>
    <scope>NUCLEOTIDE SEQUENCE [LARGE SCALE GENOMIC DNA]</scope>
    <source>
        <strain evidence="3 4">HZ-65</strain>
    </source>
</reference>